<sequence length="147" mass="16914">MSSSEVLGIINVVDENEKCVTLWDLSSTSSEAIYSPSSILDLDRVQDSIWPETCFGHEIKTKTMWLYLEFAMKNWKSKYNGRKLNFPIVNQKAIWLWPMRTPETHIKTFTKVFAIGQDTRSGTYTCLEYSPEIIRHLKGIFGPATKS</sequence>
<dbReference type="AlphaFoldDB" id="A0A9X9MPS1"/>
<evidence type="ECO:0000313" key="2">
    <source>
        <dbReference type="Proteomes" id="UP000324639"/>
    </source>
</evidence>
<evidence type="ECO:0000313" key="1">
    <source>
        <dbReference type="EMBL" id="VDB94652.1"/>
    </source>
</evidence>
<dbReference type="EMBL" id="LR026993">
    <property type="protein sequence ID" value="VDB94652.1"/>
    <property type="molecule type" value="Genomic_DNA"/>
</dbReference>
<keyword evidence="2" id="KW-1185">Reference proteome</keyword>
<reference evidence="1 2" key="1">
    <citation type="submission" date="2018-08" db="EMBL/GenBank/DDBJ databases">
        <authorList>
            <person name="Muller C M."/>
        </authorList>
    </citation>
    <scope>NUCLEOTIDE SEQUENCE [LARGE SCALE GENOMIC DNA]</scope>
</reference>
<name>A0A9X9MPS1_BLUGR</name>
<protein>
    <submittedName>
        <fullName evidence="1">Bgt-51941</fullName>
    </submittedName>
</protein>
<gene>
    <name evidence="1" type="ORF">BGT96224V316_LOCUS7802</name>
</gene>
<organism evidence="1 2">
    <name type="scientific">Blumeria graminis f. sp. tritici</name>
    <dbReference type="NCBI Taxonomy" id="62690"/>
    <lineage>
        <taxon>Eukaryota</taxon>
        <taxon>Fungi</taxon>
        <taxon>Dikarya</taxon>
        <taxon>Ascomycota</taxon>
        <taxon>Pezizomycotina</taxon>
        <taxon>Leotiomycetes</taxon>
        <taxon>Erysiphales</taxon>
        <taxon>Erysiphaceae</taxon>
        <taxon>Blumeria</taxon>
    </lineage>
</organism>
<proteinExistence type="predicted"/>
<accession>A0A9X9MPS1</accession>
<dbReference type="Proteomes" id="UP000324639">
    <property type="component" value="Chromosome Bgt_-10"/>
</dbReference>